<feature type="domain" description="Amidohydrolase 3" evidence="1">
    <location>
        <begin position="52"/>
        <end position="561"/>
    </location>
</feature>
<accession>A0ABT4MI82</accession>
<evidence type="ECO:0000313" key="2">
    <source>
        <dbReference type="EMBL" id="MCZ4520135.1"/>
    </source>
</evidence>
<dbReference type="InterPro" id="IPR033932">
    <property type="entry name" value="YtcJ-like"/>
</dbReference>
<sequence length="569" mass="60435">MTTADIVYRNGAVFVVDADFTIASALAIADGVILAAGTDTDIDRFVGPRTVTVDLAGRTVLPGINDSHLHAVAFGLDTPPLSLDLSFPTVRSIADVVDAVADAVAKAGPGDWIVGTGWDEGYLAECVADPAVRPTRFELDAVSPDNPVFLQDFSRHVSWVNTVALQRAGVDEKTVVPDGGVMPTDASGRLIGILQEGAQSLVQSTLPRLTRERRTKAVRSAISILQREGITSFTDPALGPGGEDLAGGAMGEEGLSIYADLAAAGDLGIRVSALMLPTGMSGTAAEFETNLSAIEPPSTEDPRMFRILGVKVFADGIPPSKTAWMHEEYVGGGCGSLCVGGDTDERRVHEVTEMIRIGHEAGHQIGVHVTGDRAIDTVADALIAAQSSHPRDDARHYLIHGDFISAQTLARLAEHNIGVNMNPTIKWTIADLEEGVVGVERAAYEWPYRSAIESGVALMSSSDAPVTTPDWRQGISTMMLRESRSSGRVSGPEQTIGLADAVRTYTINPAWQDFAEDWKGSLEPGKVADLCILDGDLTVMDPHDIPSVEVVSTVVGGVEVFRNSTWLDH</sequence>
<evidence type="ECO:0000259" key="1">
    <source>
        <dbReference type="Pfam" id="PF07969"/>
    </source>
</evidence>
<dbReference type="Proteomes" id="UP001081071">
    <property type="component" value="Unassembled WGS sequence"/>
</dbReference>
<dbReference type="Gene3D" id="2.30.40.10">
    <property type="entry name" value="Urease, subunit C, domain 1"/>
    <property type="match status" value="1"/>
</dbReference>
<dbReference type="Pfam" id="PF07969">
    <property type="entry name" value="Amidohydro_3"/>
    <property type="match status" value="1"/>
</dbReference>
<protein>
    <submittedName>
        <fullName evidence="2">Amidohydrolase</fullName>
    </submittedName>
</protein>
<dbReference type="SUPFAM" id="SSF51338">
    <property type="entry name" value="Composite domain of metallo-dependent hydrolases"/>
    <property type="match status" value="1"/>
</dbReference>
<reference evidence="2" key="1">
    <citation type="submission" date="2022-12" db="EMBL/GenBank/DDBJ databases">
        <authorList>
            <person name="Krivoruchko A.V."/>
            <person name="Elkin A."/>
        </authorList>
    </citation>
    <scope>NUCLEOTIDE SEQUENCE</scope>
    <source>
        <strain evidence="2">IEGM 1391</strain>
    </source>
</reference>
<dbReference type="CDD" id="cd01300">
    <property type="entry name" value="YtcJ_like"/>
    <property type="match status" value="1"/>
</dbReference>
<dbReference type="InterPro" id="IPR032466">
    <property type="entry name" value="Metal_Hydrolase"/>
</dbReference>
<name>A0ABT4MI82_9NOCA</name>
<dbReference type="RefSeq" id="WP_269606102.1">
    <property type="nucleotide sequence ID" value="NZ_JAPWIJ010000006.1"/>
</dbReference>
<evidence type="ECO:0000313" key="3">
    <source>
        <dbReference type="Proteomes" id="UP001081071"/>
    </source>
</evidence>
<dbReference type="EMBL" id="JAPWIJ010000006">
    <property type="protein sequence ID" value="MCZ4520135.1"/>
    <property type="molecule type" value="Genomic_DNA"/>
</dbReference>
<dbReference type="PANTHER" id="PTHR22642:SF2">
    <property type="entry name" value="PROTEIN LONG AFTER FAR-RED 3"/>
    <property type="match status" value="1"/>
</dbReference>
<dbReference type="InterPro" id="IPR011059">
    <property type="entry name" value="Metal-dep_hydrolase_composite"/>
</dbReference>
<proteinExistence type="predicted"/>
<comment type="caution">
    <text evidence="2">The sequence shown here is derived from an EMBL/GenBank/DDBJ whole genome shotgun (WGS) entry which is preliminary data.</text>
</comment>
<dbReference type="PANTHER" id="PTHR22642">
    <property type="entry name" value="IMIDAZOLONEPROPIONASE"/>
    <property type="match status" value="1"/>
</dbReference>
<dbReference type="SUPFAM" id="SSF51556">
    <property type="entry name" value="Metallo-dependent hydrolases"/>
    <property type="match status" value="1"/>
</dbReference>
<gene>
    <name evidence="2" type="ORF">O4220_16615</name>
</gene>
<dbReference type="Gene3D" id="3.20.20.140">
    <property type="entry name" value="Metal-dependent hydrolases"/>
    <property type="match status" value="1"/>
</dbReference>
<dbReference type="InterPro" id="IPR013108">
    <property type="entry name" value="Amidohydro_3"/>
</dbReference>
<keyword evidence="3" id="KW-1185">Reference proteome</keyword>
<dbReference type="Gene3D" id="3.10.310.70">
    <property type="match status" value="1"/>
</dbReference>
<organism evidence="2 3">
    <name type="scientific">Rhodococcus ruber</name>
    <dbReference type="NCBI Taxonomy" id="1830"/>
    <lineage>
        <taxon>Bacteria</taxon>
        <taxon>Bacillati</taxon>
        <taxon>Actinomycetota</taxon>
        <taxon>Actinomycetes</taxon>
        <taxon>Mycobacteriales</taxon>
        <taxon>Nocardiaceae</taxon>
        <taxon>Rhodococcus</taxon>
    </lineage>
</organism>